<keyword evidence="4" id="KW-0456">Lyase</keyword>
<dbReference type="Gene3D" id="1.10.600.10">
    <property type="entry name" value="Farnesyl Diphosphate Synthase"/>
    <property type="match status" value="1"/>
</dbReference>
<dbReference type="GO" id="GO:0008299">
    <property type="term" value="P:isoprenoid biosynthetic process"/>
    <property type="evidence" value="ECO:0007669"/>
    <property type="project" value="UniProtKB-ARBA"/>
</dbReference>
<accession>A0AAD9SEZ7</accession>
<gene>
    <name evidence="5" type="ORF">N8I77_008338</name>
</gene>
<name>A0AAD9SEZ7_PHOAM</name>
<evidence type="ECO:0000313" key="6">
    <source>
        <dbReference type="Proteomes" id="UP001265746"/>
    </source>
</evidence>
<dbReference type="Pfam" id="PF19086">
    <property type="entry name" value="Terpene_syn_C_2"/>
    <property type="match status" value="1"/>
</dbReference>
<proteinExistence type="inferred from homology"/>
<comment type="cofactor">
    <cofactor evidence="1 4">
        <name>Mg(2+)</name>
        <dbReference type="ChEBI" id="CHEBI:18420"/>
    </cofactor>
</comment>
<dbReference type="InterPro" id="IPR008949">
    <property type="entry name" value="Isoprenoid_synthase_dom_sf"/>
</dbReference>
<dbReference type="GO" id="GO:0010333">
    <property type="term" value="F:terpene synthase activity"/>
    <property type="evidence" value="ECO:0007669"/>
    <property type="project" value="InterPro"/>
</dbReference>
<dbReference type="PANTHER" id="PTHR35201:SF4">
    <property type="entry name" value="BETA-PINACENE SYNTHASE-RELATED"/>
    <property type="match status" value="1"/>
</dbReference>
<evidence type="ECO:0000256" key="3">
    <source>
        <dbReference type="ARBA" id="ARBA00022842"/>
    </source>
</evidence>
<dbReference type="SUPFAM" id="SSF48576">
    <property type="entry name" value="Terpenoid synthases"/>
    <property type="match status" value="1"/>
</dbReference>
<evidence type="ECO:0000256" key="4">
    <source>
        <dbReference type="RuleBase" id="RU366034"/>
    </source>
</evidence>
<keyword evidence="3 4" id="KW-0460">Magnesium</keyword>
<dbReference type="SFLD" id="SFLDG01020">
    <property type="entry name" value="Terpene_Cyclase_Like_2"/>
    <property type="match status" value="1"/>
</dbReference>
<keyword evidence="4" id="KW-0479">Metal-binding</keyword>
<sequence>MLNPGYDSARYQSEIWLQSVMSLSQQECKKVNYCDFAYFCAIVFPHANQEKLRILCDWSNWVFAFDDMFDDGELTNDPDTSQRIISNLLSIMLPDIHRSSDELVVLAHDSIYKRLAAGSSTSTMQRYVKATQHYCTGVLKHVKDHAADRTPTIQEMIETRRMSIGAFSMYPLVEFAYDLNIPDEVFLHPAIQALQNLVAELTMLHNDILSYRKEENINCPFNMVAVCRMNGLSAQEAFDEIASMVDERYIAWYENVKAVPSWGKEIDNDVQQYIQGIRNIVQANLSWSFRTGRYFGSEAKKVQESREIDVLTQPPFLSLRGSVVSV</sequence>
<comment type="similarity">
    <text evidence="2 4">Belongs to the terpene synthase family.</text>
</comment>
<dbReference type="AlphaFoldDB" id="A0AAD9SEZ7"/>
<keyword evidence="6" id="KW-1185">Reference proteome</keyword>
<dbReference type="SFLD" id="SFLDS00005">
    <property type="entry name" value="Isoprenoid_Synthase_Type_I"/>
    <property type="match status" value="1"/>
</dbReference>
<dbReference type="Proteomes" id="UP001265746">
    <property type="component" value="Unassembled WGS sequence"/>
</dbReference>
<dbReference type="EC" id="4.2.3.-" evidence="4"/>
<comment type="caution">
    <text evidence="5">The sequence shown here is derived from an EMBL/GenBank/DDBJ whole genome shotgun (WGS) entry which is preliminary data.</text>
</comment>
<organism evidence="5 6">
    <name type="scientific">Phomopsis amygdali</name>
    <name type="common">Fusicoccum amygdali</name>
    <dbReference type="NCBI Taxonomy" id="1214568"/>
    <lineage>
        <taxon>Eukaryota</taxon>
        <taxon>Fungi</taxon>
        <taxon>Dikarya</taxon>
        <taxon>Ascomycota</taxon>
        <taxon>Pezizomycotina</taxon>
        <taxon>Sordariomycetes</taxon>
        <taxon>Sordariomycetidae</taxon>
        <taxon>Diaporthales</taxon>
        <taxon>Diaporthaceae</taxon>
        <taxon>Diaporthe</taxon>
    </lineage>
</organism>
<evidence type="ECO:0000256" key="1">
    <source>
        <dbReference type="ARBA" id="ARBA00001946"/>
    </source>
</evidence>
<evidence type="ECO:0000313" key="5">
    <source>
        <dbReference type="EMBL" id="KAK2605505.1"/>
    </source>
</evidence>
<dbReference type="EMBL" id="JAUJFL010000004">
    <property type="protein sequence ID" value="KAK2605505.1"/>
    <property type="molecule type" value="Genomic_DNA"/>
</dbReference>
<dbReference type="PANTHER" id="PTHR35201">
    <property type="entry name" value="TERPENE SYNTHASE"/>
    <property type="match status" value="1"/>
</dbReference>
<evidence type="ECO:0000256" key="2">
    <source>
        <dbReference type="ARBA" id="ARBA00006333"/>
    </source>
</evidence>
<protein>
    <recommendedName>
        <fullName evidence="4">Terpene synthase</fullName>
        <ecNumber evidence="4">4.2.3.-</ecNumber>
    </recommendedName>
</protein>
<dbReference type="InterPro" id="IPR034686">
    <property type="entry name" value="Terpene_cyclase-like_2"/>
</dbReference>
<dbReference type="GO" id="GO:0046872">
    <property type="term" value="F:metal ion binding"/>
    <property type="evidence" value="ECO:0007669"/>
    <property type="project" value="UniProtKB-KW"/>
</dbReference>
<reference evidence="5" key="1">
    <citation type="submission" date="2023-06" db="EMBL/GenBank/DDBJ databases">
        <authorList>
            <person name="Noh H."/>
        </authorList>
    </citation>
    <scope>NUCLEOTIDE SEQUENCE</scope>
    <source>
        <strain evidence="5">DUCC20226</strain>
    </source>
</reference>